<dbReference type="EMBL" id="JAGQHR010000767">
    <property type="protein sequence ID" value="MCA9729610.1"/>
    <property type="molecule type" value="Genomic_DNA"/>
</dbReference>
<dbReference type="AlphaFoldDB" id="A0A956RR34"/>
<feature type="region of interest" description="Disordered" evidence="1">
    <location>
        <begin position="1"/>
        <end position="31"/>
    </location>
</feature>
<dbReference type="Proteomes" id="UP000697710">
    <property type="component" value="Unassembled WGS sequence"/>
</dbReference>
<evidence type="ECO:0000313" key="2">
    <source>
        <dbReference type="EMBL" id="MCA9729610.1"/>
    </source>
</evidence>
<protein>
    <submittedName>
        <fullName evidence="2">Uncharacterized protein</fullName>
    </submittedName>
</protein>
<evidence type="ECO:0000256" key="1">
    <source>
        <dbReference type="SAM" id="MobiDB-lite"/>
    </source>
</evidence>
<name>A0A956RR34_UNCEI</name>
<proteinExistence type="predicted"/>
<reference evidence="2" key="2">
    <citation type="journal article" date="2021" name="Microbiome">
        <title>Successional dynamics and alternative stable states in a saline activated sludge microbial community over 9 years.</title>
        <authorList>
            <person name="Wang Y."/>
            <person name="Ye J."/>
            <person name="Ju F."/>
            <person name="Liu L."/>
            <person name="Boyd J.A."/>
            <person name="Deng Y."/>
            <person name="Parks D.H."/>
            <person name="Jiang X."/>
            <person name="Yin X."/>
            <person name="Woodcroft B.J."/>
            <person name="Tyson G.W."/>
            <person name="Hugenholtz P."/>
            <person name="Polz M.F."/>
            <person name="Zhang T."/>
        </authorList>
    </citation>
    <scope>NUCLEOTIDE SEQUENCE</scope>
    <source>
        <strain evidence="2">HKST-UBA01</strain>
    </source>
</reference>
<comment type="caution">
    <text evidence="2">The sequence shown here is derived from an EMBL/GenBank/DDBJ whole genome shotgun (WGS) entry which is preliminary data.</text>
</comment>
<accession>A0A956RR34</accession>
<reference evidence="2" key="1">
    <citation type="submission" date="2020-04" db="EMBL/GenBank/DDBJ databases">
        <authorList>
            <person name="Zhang T."/>
        </authorList>
    </citation>
    <scope>NUCLEOTIDE SEQUENCE</scope>
    <source>
        <strain evidence="2">HKST-UBA01</strain>
    </source>
</reference>
<feature type="non-terminal residue" evidence="2">
    <location>
        <position position="1"/>
    </location>
</feature>
<organism evidence="2 3">
    <name type="scientific">Eiseniibacteriota bacterium</name>
    <dbReference type="NCBI Taxonomy" id="2212470"/>
    <lineage>
        <taxon>Bacteria</taxon>
        <taxon>Candidatus Eiseniibacteriota</taxon>
    </lineage>
</organism>
<sequence length="59" mass="6268">SVVASWFSGFPRVSPAGVRRREGAATPGSAGYSKVLGENGFKRAVENSPWTPAPLTRIH</sequence>
<gene>
    <name evidence="2" type="ORF">KC729_18130</name>
</gene>
<evidence type="ECO:0000313" key="3">
    <source>
        <dbReference type="Proteomes" id="UP000697710"/>
    </source>
</evidence>